<dbReference type="InterPro" id="IPR050649">
    <property type="entry name" value="Paired_Homeobox_TFs"/>
</dbReference>
<keyword evidence="2" id="KW-0805">Transcription regulation</keyword>
<feature type="DNA-binding region" description="Homeobox" evidence="10">
    <location>
        <begin position="100"/>
        <end position="159"/>
    </location>
</feature>
<feature type="compositionally biased region" description="Basic and acidic residues" evidence="12">
    <location>
        <begin position="15"/>
        <end position="24"/>
    </location>
</feature>
<dbReference type="Gene3D" id="1.10.10.60">
    <property type="entry name" value="Homeodomain-like"/>
    <property type="match status" value="1"/>
</dbReference>
<dbReference type="GO" id="GO:0000981">
    <property type="term" value="F:DNA-binding transcription factor activity, RNA polymerase II-specific"/>
    <property type="evidence" value="ECO:0007669"/>
    <property type="project" value="InterPro"/>
</dbReference>
<evidence type="ECO:0000256" key="9">
    <source>
        <dbReference type="ARBA" id="ARBA00067428"/>
    </source>
</evidence>
<feature type="region of interest" description="Disordered" evidence="12">
    <location>
        <begin position="1"/>
        <end position="24"/>
    </location>
</feature>
<keyword evidence="7 10" id="KW-0539">Nucleus</keyword>
<evidence type="ECO:0000256" key="10">
    <source>
        <dbReference type="PROSITE-ProRule" id="PRU00108"/>
    </source>
</evidence>
<evidence type="ECO:0000256" key="5">
    <source>
        <dbReference type="ARBA" id="ARBA00023159"/>
    </source>
</evidence>
<evidence type="ECO:0000256" key="1">
    <source>
        <dbReference type="ARBA" id="ARBA00004123"/>
    </source>
</evidence>
<dbReference type="InterPro" id="IPR009057">
    <property type="entry name" value="Homeodomain-like_sf"/>
</dbReference>
<name>A0A4U1F7W7_MONMO</name>
<evidence type="ECO:0000256" key="6">
    <source>
        <dbReference type="ARBA" id="ARBA00023163"/>
    </source>
</evidence>
<dbReference type="GO" id="GO:0005634">
    <property type="term" value="C:nucleus"/>
    <property type="evidence" value="ECO:0007669"/>
    <property type="project" value="UniProtKB-SubCell"/>
</dbReference>
<dbReference type="CDD" id="cd00086">
    <property type="entry name" value="homeodomain"/>
    <property type="match status" value="1"/>
</dbReference>
<feature type="region of interest" description="Disordered" evidence="12">
    <location>
        <begin position="198"/>
        <end position="218"/>
    </location>
</feature>
<dbReference type="FunFam" id="1.10.10.60:FF:000369">
    <property type="entry name" value="Intestine specific homeobox"/>
    <property type="match status" value="1"/>
</dbReference>
<reference evidence="15" key="1">
    <citation type="journal article" date="2019" name="IScience">
        <title>Narwhal Genome Reveals Long-Term Low Genetic Diversity despite Current Large Abundance Size.</title>
        <authorList>
            <person name="Westbury M.V."/>
            <person name="Petersen B."/>
            <person name="Garde E."/>
            <person name="Heide-Jorgensen M.P."/>
            <person name="Lorenzen E.D."/>
        </authorList>
    </citation>
    <scope>NUCLEOTIDE SEQUENCE [LARGE SCALE GENOMIC DNA]</scope>
</reference>
<dbReference type="PANTHER" id="PTHR24329:SF362">
    <property type="entry name" value="INTESTINE-SPECIFIC HOMEOBOX"/>
    <property type="match status" value="1"/>
</dbReference>
<evidence type="ECO:0000256" key="12">
    <source>
        <dbReference type="SAM" id="MobiDB-lite"/>
    </source>
</evidence>
<accession>A0A4U1F7W7</accession>
<dbReference type="PROSITE" id="PS00027">
    <property type="entry name" value="HOMEOBOX_1"/>
    <property type="match status" value="1"/>
</dbReference>
<dbReference type="GO" id="GO:0000977">
    <property type="term" value="F:RNA polymerase II transcription regulatory region sequence-specific DNA binding"/>
    <property type="evidence" value="ECO:0007669"/>
    <property type="project" value="TreeGrafter"/>
</dbReference>
<gene>
    <name evidence="14" type="ORF">EI555_010343</name>
</gene>
<dbReference type="AlphaFoldDB" id="A0A4U1F7W7"/>
<dbReference type="Pfam" id="PF00046">
    <property type="entry name" value="Homeodomain"/>
    <property type="match status" value="1"/>
</dbReference>
<evidence type="ECO:0000256" key="8">
    <source>
        <dbReference type="ARBA" id="ARBA00055445"/>
    </source>
</evidence>
<comment type="function">
    <text evidence="8">Transcription factor that regulates gene expression in intestine. May participate in vitamin A metabolism most likely by regulating BCO1 expression in the intestine.</text>
</comment>
<feature type="compositionally biased region" description="Polar residues" evidence="12">
    <location>
        <begin position="160"/>
        <end position="169"/>
    </location>
</feature>
<keyword evidence="4 10" id="KW-0371">Homeobox</keyword>
<keyword evidence="3 10" id="KW-0238">DNA-binding</keyword>
<keyword evidence="5" id="KW-0010">Activator</keyword>
<evidence type="ECO:0000256" key="3">
    <source>
        <dbReference type="ARBA" id="ARBA00023125"/>
    </source>
</evidence>
<dbReference type="Proteomes" id="UP000308365">
    <property type="component" value="Unassembled WGS sequence"/>
</dbReference>
<dbReference type="SMART" id="SM00389">
    <property type="entry name" value="HOX"/>
    <property type="match status" value="1"/>
</dbReference>
<evidence type="ECO:0000256" key="7">
    <source>
        <dbReference type="ARBA" id="ARBA00023242"/>
    </source>
</evidence>
<comment type="subcellular location">
    <subcellularLocation>
        <location evidence="1 10 11">Nucleus</location>
    </subcellularLocation>
</comment>
<dbReference type="SUPFAM" id="SSF46689">
    <property type="entry name" value="Homeodomain-like"/>
    <property type="match status" value="1"/>
</dbReference>
<feature type="region of interest" description="Disordered" evidence="12">
    <location>
        <begin position="158"/>
        <end position="177"/>
    </location>
</feature>
<evidence type="ECO:0000313" key="14">
    <source>
        <dbReference type="EMBL" id="TKC45609.1"/>
    </source>
</evidence>
<evidence type="ECO:0000256" key="4">
    <source>
        <dbReference type="ARBA" id="ARBA00023155"/>
    </source>
</evidence>
<dbReference type="InterPro" id="IPR001356">
    <property type="entry name" value="HD"/>
</dbReference>
<sequence>PPAEGAKAGPALHGGMERKSSGCCEAPEKRGLSFSIEEILKRPAQRSGAASLTLADGKKEASHSKPPLKLLACFTPAIPLDPEETPQRVLTKIAVERKGKRRIRTTFTTEQLHELEKIFHFTHYPDAYVRNQLAARINLPEARVQIWFQNQRAKWRKQKTSSLGASPQPSEADLAPPTNPDVVVAIYRLKVSWPLPGSPPGSPSCHATRGRHSLSQALSSSSRPASLHFAFFAPPHPKWGNICATSTQGPDILSLVELLSSPGEGRWREGAQVSGGINLTIQRQPTAQEATLRLSLGRLHRT</sequence>
<proteinExistence type="predicted"/>
<feature type="domain" description="Homeobox" evidence="13">
    <location>
        <begin position="98"/>
        <end position="158"/>
    </location>
</feature>
<dbReference type="PROSITE" id="PS50071">
    <property type="entry name" value="HOMEOBOX_2"/>
    <property type="match status" value="1"/>
</dbReference>
<evidence type="ECO:0000313" key="15">
    <source>
        <dbReference type="Proteomes" id="UP000308365"/>
    </source>
</evidence>
<protein>
    <recommendedName>
        <fullName evidence="9">Intestine-specific homeobox</fullName>
    </recommendedName>
</protein>
<dbReference type="EMBL" id="RWIC01000318">
    <property type="protein sequence ID" value="TKC45609.1"/>
    <property type="molecule type" value="Genomic_DNA"/>
</dbReference>
<evidence type="ECO:0000259" key="13">
    <source>
        <dbReference type="PROSITE" id="PS50071"/>
    </source>
</evidence>
<feature type="non-terminal residue" evidence="14">
    <location>
        <position position="1"/>
    </location>
</feature>
<organism evidence="14 15">
    <name type="scientific">Monodon monoceros</name>
    <name type="common">Narwhal</name>
    <name type="synonym">Ceratodon monodon</name>
    <dbReference type="NCBI Taxonomy" id="40151"/>
    <lineage>
        <taxon>Eukaryota</taxon>
        <taxon>Metazoa</taxon>
        <taxon>Chordata</taxon>
        <taxon>Craniata</taxon>
        <taxon>Vertebrata</taxon>
        <taxon>Euteleostomi</taxon>
        <taxon>Mammalia</taxon>
        <taxon>Eutheria</taxon>
        <taxon>Laurasiatheria</taxon>
        <taxon>Artiodactyla</taxon>
        <taxon>Whippomorpha</taxon>
        <taxon>Cetacea</taxon>
        <taxon>Odontoceti</taxon>
        <taxon>Monodontidae</taxon>
        <taxon>Monodon</taxon>
    </lineage>
</organism>
<evidence type="ECO:0000256" key="2">
    <source>
        <dbReference type="ARBA" id="ARBA00023015"/>
    </source>
</evidence>
<dbReference type="InterPro" id="IPR017970">
    <property type="entry name" value="Homeobox_CS"/>
</dbReference>
<comment type="caution">
    <text evidence="14">The sequence shown here is derived from an EMBL/GenBank/DDBJ whole genome shotgun (WGS) entry which is preliminary data.</text>
</comment>
<keyword evidence="6" id="KW-0804">Transcription</keyword>
<feature type="region of interest" description="Disordered" evidence="12">
    <location>
        <begin position="43"/>
        <end position="63"/>
    </location>
</feature>
<evidence type="ECO:0000256" key="11">
    <source>
        <dbReference type="RuleBase" id="RU000682"/>
    </source>
</evidence>
<dbReference type="PANTHER" id="PTHR24329">
    <property type="entry name" value="HOMEOBOX PROTEIN ARISTALESS"/>
    <property type="match status" value="1"/>
</dbReference>